<evidence type="ECO:0000256" key="2">
    <source>
        <dbReference type="ARBA" id="ARBA00023186"/>
    </source>
</evidence>
<gene>
    <name evidence="3 7" type="primary">grpE</name>
    <name evidence="7" type="ORF">H8700_09615</name>
</gene>
<dbReference type="PANTHER" id="PTHR21237">
    <property type="entry name" value="GRPE PROTEIN"/>
    <property type="match status" value="1"/>
</dbReference>
<name>A0ABR7MXK2_9FIRM</name>
<reference evidence="7 8" key="1">
    <citation type="submission" date="2020-08" db="EMBL/GenBank/DDBJ databases">
        <title>Genome public.</title>
        <authorList>
            <person name="Liu C."/>
            <person name="Sun Q."/>
        </authorList>
    </citation>
    <scope>NUCLEOTIDE SEQUENCE [LARGE SCALE GENOMIC DNA]</scope>
    <source>
        <strain evidence="7 8">BX3</strain>
    </source>
</reference>
<comment type="similarity">
    <text evidence="1 3 5">Belongs to the GrpE family.</text>
</comment>
<sequence length="213" mass="24435">MTFSKRINKQRGDRTVAEEKQLANEEEKTTTEAAQNTDAKEDTKEAAKEKTEETAEKKIFSKKKDKKTEKLEEKLAEYEDLRVRQLAEFENFRKRSEKEKAQMFEIGAKTVIEKLLPVIDNFERGLAAVTEDEKETPFAQGVELVYKQLLTSFDELGVKPIEAVGKEFDPNLHNAVMMVDDDSLESGTVAEEMQKGYMYKESVVRHSMVKVVN</sequence>
<evidence type="ECO:0000256" key="4">
    <source>
        <dbReference type="RuleBase" id="RU000639"/>
    </source>
</evidence>
<dbReference type="PANTHER" id="PTHR21237:SF23">
    <property type="entry name" value="GRPE PROTEIN HOMOLOG, MITOCHONDRIAL"/>
    <property type="match status" value="1"/>
</dbReference>
<feature type="region of interest" description="Disordered" evidence="6">
    <location>
        <begin position="1"/>
        <end position="69"/>
    </location>
</feature>
<comment type="function">
    <text evidence="3 4">Participates actively in the response to hyperosmotic and heat shock by preventing the aggregation of stress-denatured proteins, in association with DnaK and GrpE. It is the nucleotide exchange factor for DnaK and may function as a thermosensor. Unfolded proteins bind initially to DnaJ; upon interaction with the DnaJ-bound protein, DnaK hydrolyzes its bound ATP, resulting in the formation of a stable complex. GrpE releases ADP from DnaK; ATP binding to DnaK triggers the release of the substrate protein, thus completing the reaction cycle. Several rounds of ATP-dependent interactions between DnaJ, DnaK and GrpE are required for fully efficient folding.</text>
</comment>
<dbReference type="HAMAP" id="MF_01151">
    <property type="entry name" value="GrpE"/>
    <property type="match status" value="1"/>
</dbReference>
<comment type="caution">
    <text evidence="7">The sequence shown here is derived from an EMBL/GenBank/DDBJ whole genome shotgun (WGS) entry which is preliminary data.</text>
</comment>
<comment type="subcellular location">
    <subcellularLocation>
        <location evidence="3">Cytoplasm</location>
    </subcellularLocation>
</comment>
<dbReference type="InterPro" id="IPR000740">
    <property type="entry name" value="GrpE"/>
</dbReference>
<keyword evidence="2 3" id="KW-0143">Chaperone</keyword>
<comment type="subunit">
    <text evidence="3">Homodimer.</text>
</comment>
<dbReference type="Pfam" id="PF01025">
    <property type="entry name" value="GrpE"/>
    <property type="match status" value="1"/>
</dbReference>
<feature type="compositionally biased region" description="Basic and acidic residues" evidence="6">
    <location>
        <begin position="10"/>
        <end position="30"/>
    </location>
</feature>
<evidence type="ECO:0000313" key="7">
    <source>
        <dbReference type="EMBL" id="MBC8557962.1"/>
    </source>
</evidence>
<dbReference type="InterPro" id="IPR009012">
    <property type="entry name" value="GrpE_head"/>
</dbReference>
<dbReference type="InterPro" id="IPR013805">
    <property type="entry name" value="GrpE_CC"/>
</dbReference>
<dbReference type="PRINTS" id="PR00773">
    <property type="entry name" value="GRPEPROTEIN"/>
</dbReference>
<protein>
    <recommendedName>
        <fullName evidence="3 4">Protein GrpE</fullName>
    </recommendedName>
    <alternativeName>
        <fullName evidence="3">HSP-70 cofactor</fullName>
    </alternativeName>
</protein>
<feature type="compositionally biased region" description="Basic and acidic residues" evidence="6">
    <location>
        <begin position="38"/>
        <end position="59"/>
    </location>
</feature>
<keyword evidence="3 4" id="KW-0346">Stress response</keyword>
<dbReference type="CDD" id="cd00446">
    <property type="entry name" value="GrpE"/>
    <property type="match status" value="1"/>
</dbReference>
<evidence type="ECO:0000256" key="3">
    <source>
        <dbReference type="HAMAP-Rule" id="MF_01151"/>
    </source>
</evidence>
<evidence type="ECO:0000313" key="8">
    <source>
        <dbReference type="Proteomes" id="UP000637513"/>
    </source>
</evidence>
<dbReference type="SUPFAM" id="SSF51064">
    <property type="entry name" value="Head domain of nucleotide exchange factor GrpE"/>
    <property type="match status" value="1"/>
</dbReference>
<dbReference type="Gene3D" id="2.30.22.10">
    <property type="entry name" value="Head domain of nucleotide exchange factor GrpE"/>
    <property type="match status" value="1"/>
</dbReference>
<accession>A0ABR7MXK2</accession>
<proteinExistence type="inferred from homology"/>
<dbReference type="PROSITE" id="PS01071">
    <property type="entry name" value="GRPE"/>
    <property type="match status" value="1"/>
</dbReference>
<dbReference type="Proteomes" id="UP000637513">
    <property type="component" value="Unassembled WGS sequence"/>
</dbReference>
<dbReference type="SUPFAM" id="SSF58014">
    <property type="entry name" value="Coiled-coil domain of nucleotide exchange factor GrpE"/>
    <property type="match status" value="1"/>
</dbReference>
<keyword evidence="3" id="KW-0963">Cytoplasm</keyword>
<dbReference type="Gene3D" id="3.90.20.20">
    <property type="match status" value="1"/>
</dbReference>
<organism evidence="7 8">
    <name type="scientific">Jutongia hominis</name>
    <dbReference type="NCBI Taxonomy" id="2763664"/>
    <lineage>
        <taxon>Bacteria</taxon>
        <taxon>Bacillati</taxon>
        <taxon>Bacillota</taxon>
        <taxon>Clostridia</taxon>
        <taxon>Lachnospirales</taxon>
        <taxon>Lachnospiraceae</taxon>
        <taxon>Jutongia</taxon>
    </lineage>
</organism>
<evidence type="ECO:0000256" key="1">
    <source>
        <dbReference type="ARBA" id="ARBA00009054"/>
    </source>
</evidence>
<evidence type="ECO:0000256" key="6">
    <source>
        <dbReference type="SAM" id="MobiDB-lite"/>
    </source>
</evidence>
<keyword evidence="8" id="KW-1185">Reference proteome</keyword>
<dbReference type="EMBL" id="JACRSW010000032">
    <property type="protein sequence ID" value="MBC8557962.1"/>
    <property type="molecule type" value="Genomic_DNA"/>
</dbReference>
<evidence type="ECO:0000256" key="5">
    <source>
        <dbReference type="RuleBase" id="RU004478"/>
    </source>
</evidence>
<dbReference type="NCBIfam" id="NF010738">
    <property type="entry name" value="PRK14140.1"/>
    <property type="match status" value="1"/>
</dbReference>